<protein>
    <recommendedName>
        <fullName evidence="3">DUF4042 domain-containing protein</fullName>
    </recommendedName>
</protein>
<gene>
    <name evidence="4" type="ORF">BUALT_Bualt05G0000500</name>
</gene>
<keyword evidence="2" id="KW-1133">Transmembrane helix</keyword>
<comment type="caution">
    <text evidence="4">The sequence shown here is derived from an EMBL/GenBank/DDBJ whole genome shotgun (WGS) entry which is preliminary data.</text>
</comment>
<dbReference type="Proteomes" id="UP000826271">
    <property type="component" value="Unassembled WGS sequence"/>
</dbReference>
<dbReference type="AlphaFoldDB" id="A0AAV6XRP8"/>
<evidence type="ECO:0000313" key="4">
    <source>
        <dbReference type="EMBL" id="KAG8381705.1"/>
    </source>
</evidence>
<sequence length="546" mass="60604">MIHGIADCSSLQMNSTSWALVLDSFQGIVQIFLHRAKTLSENAAIIKSTKQCLESLRCLFGLNQATALLSENEQLLNFVLLVVGYFQGDSMNSSYLVDTHKVPGGTWEVLTVAFSIIGEVYSRVGSSLPVAIWQSIIEVLRKFMDILASKNHLAEDAIIALFYVELLHCLHLVLAEPRGYLADHVAGFIAALRIFFRYGLINKSHVMNQGTSHKSEVGSASKNLHLEVDNKSRRGPYRPPHLRKKAVENQQNKNEESLVSPKLEFTSSDSECSDNDDIMTYNCGFHFAKARLAAIVCIQDLCRADPKLFTAQWTMLLPSSDVLLHRKYETTLMSCLLFDPHLKVRIAAASTIMAMLDGPASVSLQVAEFRGPSRCGSFTALSSSLGHILVQLHSGSGMPLFVVVLQYSRMSDELLSTVISSVQSTIEQGFQFQSDRASLLAAAINCLTLAVSVTPSSTRVHDMLLEEISTGYLKNQQKSGVLYTLFQYSEQSSSPSTSLEAFQVTVVLLDKQISNSMFWAYLYVLILLSVLCTEKCMKPRYIYFLD</sequence>
<evidence type="ECO:0000256" key="2">
    <source>
        <dbReference type="SAM" id="Phobius"/>
    </source>
</evidence>
<dbReference type="PANTHER" id="PTHR13366">
    <property type="entry name" value="MALARIA ANTIGEN-RELATED"/>
    <property type="match status" value="1"/>
</dbReference>
<dbReference type="InterPro" id="IPR016024">
    <property type="entry name" value="ARM-type_fold"/>
</dbReference>
<name>A0AAV6XRP8_9LAMI</name>
<evidence type="ECO:0000256" key="1">
    <source>
        <dbReference type="SAM" id="MobiDB-lite"/>
    </source>
</evidence>
<keyword evidence="2" id="KW-0812">Transmembrane</keyword>
<keyword evidence="5" id="KW-1185">Reference proteome</keyword>
<dbReference type="InterPro" id="IPR052107">
    <property type="entry name" value="HEAT6"/>
</dbReference>
<feature type="transmembrane region" description="Helical" evidence="2">
    <location>
        <begin position="516"/>
        <end position="533"/>
    </location>
</feature>
<proteinExistence type="predicted"/>
<keyword evidence="2" id="KW-0472">Membrane</keyword>
<accession>A0AAV6XRP8</accession>
<evidence type="ECO:0000313" key="5">
    <source>
        <dbReference type="Proteomes" id="UP000826271"/>
    </source>
</evidence>
<dbReference type="PANTHER" id="PTHR13366:SF0">
    <property type="entry name" value="HEAT REPEAT-CONTAINING PROTEIN 6"/>
    <property type="match status" value="1"/>
</dbReference>
<feature type="compositionally biased region" description="Basic residues" evidence="1">
    <location>
        <begin position="233"/>
        <end position="244"/>
    </location>
</feature>
<organism evidence="4 5">
    <name type="scientific">Buddleja alternifolia</name>
    <dbReference type="NCBI Taxonomy" id="168488"/>
    <lineage>
        <taxon>Eukaryota</taxon>
        <taxon>Viridiplantae</taxon>
        <taxon>Streptophyta</taxon>
        <taxon>Embryophyta</taxon>
        <taxon>Tracheophyta</taxon>
        <taxon>Spermatophyta</taxon>
        <taxon>Magnoliopsida</taxon>
        <taxon>eudicotyledons</taxon>
        <taxon>Gunneridae</taxon>
        <taxon>Pentapetalae</taxon>
        <taxon>asterids</taxon>
        <taxon>lamiids</taxon>
        <taxon>Lamiales</taxon>
        <taxon>Scrophulariaceae</taxon>
        <taxon>Buddlejeae</taxon>
        <taxon>Buddleja</taxon>
    </lineage>
</organism>
<dbReference type="EMBL" id="WHWC01000005">
    <property type="protein sequence ID" value="KAG8381705.1"/>
    <property type="molecule type" value="Genomic_DNA"/>
</dbReference>
<dbReference type="SUPFAM" id="SSF48371">
    <property type="entry name" value="ARM repeat"/>
    <property type="match status" value="1"/>
</dbReference>
<evidence type="ECO:0000259" key="3">
    <source>
        <dbReference type="Pfam" id="PF13251"/>
    </source>
</evidence>
<dbReference type="InterPro" id="IPR025283">
    <property type="entry name" value="DUF4042"/>
</dbReference>
<dbReference type="Pfam" id="PF13251">
    <property type="entry name" value="DUF4042"/>
    <property type="match status" value="1"/>
</dbReference>
<reference evidence="4" key="1">
    <citation type="submission" date="2019-10" db="EMBL/GenBank/DDBJ databases">
        <authorList>
            <person name="Zhang R."/>
            <person name="Pan Y."/>
            <person name="Wang J."/>
            <person name="Ma R."/>
            <person name="Yu S."/>
        </authorList>
    </citation>
    <scope>NUCLEOTIDE SEQUENCE</scope>
    <source>
        <strain evidence="4">LA-IB0</strain>
        <tissue evidence="4">Leaf</tissue>
    </source>
</reference>
<feature type="domain" description="DUF4042" evidence="3">
    <location>
        <begin position="289"/>
        <end position="394"/>
    </location>
</feature>
<feature type="region of interest" description="Disordered" evidence="1">
    <location>
        <begin position="229"/>
        <end position="271"/>
    </location>
</feature>